<dbReference type="SUPFAM" id="SSF52540">
    <property type="entry name" value="P-loop containing nucleoside triphosphate hydrolases"/>
    <property type="match status" value="1"/>
</dbReference>
<dbReference type="InterPro" id="IPR027417">
    <property type="entry name" value="P-loop_NTPase"/>
</dbReference>
<dbReference type="PANTHER" id="PTHR11070:SF66">
    <property type="entry name" value="UVRD-LIKE HELICASE C-TERMINAL DOMAIN-CONTAINING PROTEIN"/>
    <property type="match status" value="1"/>
</dbReference>
<dbReference type="EMBL" id="MN739055">
    <property type="protein sequence ID" value="QHS86422.1"/>
    <property type="molecule type" value="Genomic_DNA"/>
</dbReference>
<organism evidence="1">
    <name type="scientific">viral metagenome</name>
    <dbReference type="NCBI Taxonomy" id="1070528"/>
    <lineage>
        <taxon>unclassified sequences</taxon>
        <taxon>metagenomes</taxon>
        <taxon>organismal metagenomes</taxon>
    </lineage>
</organism>
<dbReference type="GO" id="GO:0043138">
    <property type="term" value="F:3'-5' DNA helicase activity"/>
    <property type="evidence" value="ECO:0007669"/>
    <property type="project" value="TreeGrafter"/>
</dbReference>
<dbReference type="PANTHER" id="PTHR11070">
    <property type="entry name" value="UVRD / RECB / PCRA DNA HELICASE FAMILY MEMBER"/>
    <property type="match status" value="1"/>
</dbReference>
<dbReference type="AlphaFoldDB" id="A0A6C0B2Y8"/>
<proteinExistence type="predicted"/>
<dbReference type="Gene3D" id="3.40.50.300">
    <property type="entry name" value="P-loop containing nucleotide triphosphate hydrolases"/>
    <property type="match status" value="2"/>
</dbReference>
<dbReference type="Pfam" id="PF13245">
    <property type="entry name" value="AAA_19"/>
    <property type="match status" value="1"/>
</dbReference>
<name>A0A6C0B2Y8_9ZZZZ</name>
<dbReference type="GO" id="GO:0005524">
    <property type="term" value="F:ATP binding"/>
    <property type="evidence" value="ECO:0007669"/>
    <property type="project" value="InterPro"/>
</dbReference>
<dbReference type="GO" id="GO:0003677">
    <property type="term" value="F:DNA binding"/>
    <property type="evidence" value="ECO:0007669"/>
    <property type="project" value="InterPro"/>
</dbReference>
<accession>A0A6C0B2Y8</accession>
<protein>
    <submittedName>
        <fullName evidence="1">Uncharacterized protein</fullName>
    </submittedName>
</protein>
<evidence type="ECO:0000313" key="1">
    <source>
        <dbReference type="EMBL" id="QHS86422.1"/>
    </source>
</evidence>
<dbReference type="InterPro" id="IPR000212">
    <property type="entry name" value="DNA_helicase_UvrD/REP"/>
</dbReference>
<dbReference type="GO" id="GO:0000725">
    <property type="term" value="P:recombinational repair"/>
    <property type="evidence" value="ECO:0007669"/>
    <property type="project" value="TreeGrafter"/>
</dbReference>
<sequence>MRTFYLSIKIYKKHCPLIKVTMQLSDEQLYIIEQIKEGKNAIVCAVAGSGKSSTVLSAAQQMPDKQFLQLTYNASLRAEIKEKVRELGLTNIKIHTYHSLAVRYYLPNCFTDTGLRRILYHDIKPRQEIPLCNVLVIDETQDMTLVYFQIVQKFIKDMNEKINHKFQLLILGDELQSLYEFKGSDARFLTLAEQIWKKCPFLRTNEFSNCSMKMSYRITDEICAFVNNVMIGQHRMNSCRSDETVKYVRNSRTNLEKTVIFEVNRLLAQGAKPSDFFILGASVKSSKSVVRKMENVLVSQGIPCYVPMMENENIDDRVIDGKIVFSTFHSVKGRQRPYVFIVGFDNSYFEFYARTLPTDRCPNTLYVGATRASKALFLLEGDNFAGDRPLPFLKLNHHEMRAQPYIQFKGQPKSIFYADERTVPESINLVDKHFETPTNMIKFIPESTIEEISPIVDRIFVSEQVLEKDCEFDIPSIIQTSSGHFEEVSDLNGIAIPAMYYDELTNMFSKNEKSNILLTIIHQTLDQMKSSEHIYIRELVDALGPCTGSIKEYLYLANIYVATQEKLYFKLKQINAAEYNWLSDQQFNNCRERLNDVIGKECADVCPRIEETILNPSMEPEHALIDAALAQFFENKKFRFTARTDLITESTVWEIKCTSKISMDHLLQVVIYAWLWAVTRPGEPKVFKIFNIKTGEILRLNASREDLDYIVISILQGKYLEHEPISDEEFVRMTGH</sequence>
<dbReference type="GO" id="GO:0005634">
    <property type="term" value="C:nucleus"/>
    <property type="evidence" value="ECO:0007669"/>
    <property type="project" value="TreeGrafter"/>
</dbReference>
<reference evidence="1" key="1">
    <citation type="journal article" date="2020" name="Nature">
        <title>Giant virus diversity and host interactions through global metagenomics.</title>
        <authorList>
            <person name="Schulz F."/>
            <person name="Roux S."/>
            <person name="Paez-Espino D."/>
            <person name="Jungbluth S."/>
            <person name="Walsh D.A."/>
            <person name="Denef V.J."/>
            <person name="McMahon K.D."/>
            <person name="Konstantinidis K.T."/>
            <person name="Eloe-Fadrosh E.A."/>
            <person name="Kyrpides N.C."/>
            <person name="Woyke T."/>
        </authorList>
    </citation>
    <scope>NUCLEOTIDE SEQUENCE</scope>
    <source>
        <strain evidence="1">GVMAG-M-3300009187-29</strain>
    </source>
</reference>